<dbReference type="Proteomes" id="UP000262056">
    <property type="component" value="Unassembled WGS sequence"/>
</dbReference>
<organism evidence="2 3">
    <name type="scientific">candidate division WWE3 bacterium</name>
    <dbReference type="NCBI Taxonomy" id="2053526"/>
    <lineage>
        <taxon>Bacteria</taxon>
        <taxon>Katanobacteria</taxon>
    </lineage>
</organism>
<proteinExistence type="inferred from homology"/>
<reference evidence="2 3" key="1">
    <citation type="journal article" date="2018" name="Nat. Biotechnol.">
        <title>A standardized bacterial taxonomy based on genome phylogeny substantially revises the tree of life.</title>
        <authorList>
            <person name="Parks D.H."/>
            <person name="Chuvochina M."/>
            <person name="Waite D.W."/>
            <person name="Rinke C."/>
            <person name="Skarshewski A."/>
            <person name="Chaumeil P.A."/>
            <person name="Hugenholtz P."/>
        </authorList>
    </citation>
    <scope>NUCLEOTIDE SEQUENCE [LARGE SCALE GENOMIC DNA]</scope>
    <source>
        <strain evidence="2">UBA12021</strain>
    </source>
</reference>
<dbReference type="SUPFAM" id="SSF143120">
    <property type="entry name" value="YefM-like"/>
    <property type="match status" value="1"/>
</dbReference>
<evidence type="ECO:0000313" key="2">
    <source>
        <dbReference type="EMBL" id="HCQ40819.1"/>
    </source>
</evidence>
<dbReference type="AlphaFoldDB" id="A0A656PN32"/>
<accession>A0A656PN32</accession>
<evidence type="ECO:0000313" key="3">
    <source>
        <dbReference type="Proteomes" id="UP000262056"/>
    </source>
</evidence>
<gene>
    <name evidence="2" type="ORF">DIU24_03925</name>
</gene>
<sequence>MKKTKHVSLRDFHHNLSMYLGMSKLNPIYITKNGKEQVVIIDPDTYEYKKRRVKKSSLDKRDAISDFIGMYKNRKDWEGKSSSTIAAKLRKDSWYGD</sequence>
<dbReference type="InterPro" id="IPR036165">
    <property type="entry name" value="YefM-like_sf"/>
</dbReference>
<dbReference type="EMBL" id="DQFB01000004">
    <property type="protein sequence ID" value="HCQ40819.1"/>
    <property type="molecule type" value="Genomic_DNA"/>
</dbReference>
<evidence type="ECO:0000256" key="1">
    <source>
        <dbReference type="ARBA" id="ARBA00009981"/>
    </source>
</evidence>
<comment type="similarity">
    <text evidence="1">Belongs to the phD/YefM antitoxin family.</text>
</comment>
<name>A0A656PN32_UNCKA</name>
<comment type="caution">
    <text evidence="2">The sequence shown here is derived from an EMBL/GenBank/DDBJ whole genome shotgun (WGS) entry which is preliminary data.</text>
</comment>
<protein>
    <submittedName>
        <fullName evidence="2">Type II toxin-antitoxin system Phd/YefM family antitoxin</fullName>
    </submittedName>
</protein>